<evidence type="ECO:0000256" key="5">
    <source>
        <dbReference type="ARBA" id="ARBA00022989"/>
    </source>
</evidence>
<comment type="subcellular location">
    <subcellularLocation>
        <location evidence="1">Nucleus membrane</location>
        <topology evidence="1">Single-pass membrane protein</topology>
    </subcellularLocation>
</comment>
<dbReference type="GO" id="GO:0031965">
    <property type="term" value="C:nuclear membrane"/>
    <property type="evidence" value="ECO:0007669"/>
    <property type="project" value="UniProtKB-SubCell"/>
</dbReference>
<dbReference type="EMBL" id="LVLJ01003744">
    <property type="protein sequence ID" value="OAE19896.1"/>
    <property type="molecule type" value="Genomic_DNA"/>
</dbReference>
<dbReference type="Pfam" id="PF24425">
    <property type="entry name" value="Ig_GP210_15th"/>
    <property type="match status" value="1"/>
</dbReference>
<proteinExistence type="inferred from homology"/>
<dbReference type="InterPro" id="IPR045197">
    <property type="entry name" value="NUP210-like"/>
</dbReference>
<feature type="region of interest" description="Disordered" evidence="9">
    <location>
        <begin position="1970"/>
        <end position="2021"/>
    </location>
</feature>
<dbReference type="InterPro" id="IPR056232">
    <property type="entry name" value="Ig_GP210_15th"/>
</dbReference>
<feature type="signal peptide" evidence="11">
    <location>
        <begin position="1"/>
        <end position="24"/>
    </location>
</feature>
<keyword evidence="14" id="KW-1185">Reference proteome</keyword>
<keyword evidence="7" id="KW-0325">Glycoprotein</keyword>
<dbReference type="Pfam" id="PF26182">
    <property type="entry name" value="Ig_NUP210_5th"/>
    <property type="match status" value="1"/>
</dbReference>
<evidence type="ECO:0000256" key="10">
    <source>
        <dbReference type="SAM" id="Phobius"/>
    </source>
</evidence>
<name>A0A176VJE1_MARPO</name>
<dbReference type="Gene3D" id="2.60.40.1080">
    <property type="match status" value="2"/>
</dbReference>
<dbReference type="Pfam" id="PF02368">
    <property type="entry name" value="Big_2"/>
    <property type="match status" value="1"/>
</dbReference>
<accession>A0A176VJE1</accession>
<evidence type="ECO:0000256" key="6">
    <source>
        <dbReference type="ARBA" id="ARBA00023136"/>
    </source>
</evidence>
<dbReference type="PANTHER" id="PTHR23019">
    <property type="entry name" value="NUCLEAR PORE MEMBRANE GLYCOPROTEIN GP210-RELATED"/>
    <property type="match status" value="1"/>
</dbReference>
<dbReference type="Pfam" id="PF22967">
    <property type="entry name" value="Ig_NUP210_1st"/>
    <property type="match status" value="1"/>
</dbReference>
<evidence type="ECO:0000256" key="7">
    <source>
        <dbReference type="ARBA" id="ARBA00023180"/>
    </source>
</evidence>
<feature type="domain" description="BIG2" evidence="12">
    <location>
        <begin position="1621"/>
        <end position="1702"/>
    </location>
</feature>
<keyword evidence="5 10" id="KW-1133">Transmembrane helix</keyword>
<feature type="compositionally biased region" description="Pro residues" evidence="9">
    <location>
        <begin position="1998"/>
        <end position="2013"/>
    </location>
</feature>
<evidence type="ECO:0000256" key="4">
    <source>
        <dbReference type="ARBA" id="ARBA00022729"/>
    </source>
</evidence>
<evidence type="ECO:0000256" key="8">
    <source>
        <dbReference type="ARBA" id="ARBA00023242"/>
    </source>
</evidence>
<dbReference type="InterPro" id="IPR055097">
    <property type="entry name" value="Ig_NUP210_2nd"/>
</dbReference>
<evidence type="ECO:0000259" key="12">
    <source>
        <dbReference type="SMART" id="SM00635"/>
    </source>
</evidence>
<dbReference type="Pfam" id="PF22962">
    <property type="entry name" value="Ig_NUP210_7th"/>
    <property type="match status" value="1"/>
</dbReference>
<reference evidence="13" key="1">
    <citation type="submission" date="2016-03" db="EMBL/GenBank/DDBJ databases">
        <title>Mechanisms controlling the formation of the plant cell surface in tip-growing cells are functionally conserved among land plants.</title>
        <authorList>
            <person name="Honkanen S."/>
            <person name="Jones V.A."/>
            <person name="Morieri G."/>
            <person name="Champion C."/>
            <person name="Hetherington A.J."/>
            <person name="Kelly S."/>
            <person name="Saint-Marcoux D."/>
            <person name="Proust H."/>
            <person name="Prescott H."/>
            <person name="Dolan L."/>
        </authorList>
    </citation>
    <scope>NUCLEOTIDE SEQUENCE [LARGE SCALE GENOMIC DNA]</scope>
    <source>
        <tissue evidence="13">Whole gametophyte</tissue>
    </source>
</reference>
<evidence type="ECO:0000256" key="1">
    <source>
        <dbReference type="ARBA" id="ARBA00004590"/>
    </source>
</evidence>
<organism evidence="13 14">
    <name type="scientific">Marchantia polymorpha subsp. ruderalis</name>
    <dbReference type="NCBI Taxonomy" id="1480154"/>
    <lineage>
        <taxon>Eukaryota</taxon>
        <taxon>Viridiplantae</taxon>
        <taxon>Streptophyta</taxon>
        <taxon>Embryophyta</taxon>
        <taxon>Marchantiophyta</taxon>
        <taxon>Marchantiopsida</taxon>
        <taxon>Marchantiidae</taxon>
        <taxon>Marchantiales</taxon>
        <taxon>Marchantiaceae</taxon>
        <taxon>Marchantia</taxon>
    </lineage>
</organism>
<comment type="caution">
    <text evidence="13">The sequence shown here is derived from an EMBL/GenBank/DDBJ whole genome shotgun (WGS) entry which is preliminary data.</text>
</comment>
<dbReference type="SUPFAM" id="SSF49373">
    <property type="entry name" value="Invasin/intimin cell-adhesion fragments"/>
    <property type="match status" value="2"/>
</dbReference>
<dbReference type="PANTHER" id="PTHR23019:SF0">
    <property type="entry name" value="NUCLEAR PORE MEMBRANE GLYCOPROTEIN 210"/>
    <property type="match status" value="1"/>
</dbReference>
<dbReference type="InterPro" id="IPR056233">
    <property type="entry name" value="Ig_GP210_16th"/>
</dbReference>
<keyword evidence="3 10" id="KW-0812">Transmembrane</keyword>
<evidence type="ECO:0000313" key="14">
    <source>
        <dbReference type="Proteomes" id="UP000077202"/>
    </source>
</evidence>
<keyword evidence="6 10" id="KW-0472">Membrane</keyword>
<dbReference type="InterPro" id="IPR008964">
    <property type="entry name" value="Invasin/intimin_cell_adhesion"/>
</dbReference>
<dbReference type="Pfam" id="PF22969">
    <property type="entry name" value="Ig_NUP210_2nd"/>
    <property type="match status" value="1"/>
</dbReference>
<comment type="similarity">
    <text evidence="2">Belongs to the NUP210 family.</text>
</comment>
<dbReference type="SMART" id="SM00635">
    <property type="entry name" value="BID_2"/>
    <property type="match status" value="3"/>
</dbReference>
<dbReference type="Proteomes" id="UP000077202">
    <property type="component" value="Unassembled WGS sequence"/>
</dbReference>
<feature type="transmembrane region" description="Helical" evidence="10">
    <location>
        <begin position="1942"/>
        <end position="1964"/>
    </location>
</feature>
<evidence type="ECO:0000256" key="3">
    <source>
        <dbReference type="ARBA" id="ARBA00022692"/>
    </source>
</evidence>
<evidence type="ECO:0000313" key="13">
    <source>
        <dbReference type="EMBL" id="OAE19896.1"/>
    </source>
</evidence>
<dbReference type="Pfam" id="PF24427">
    <property type="entry name" value="Ig_GP210_16th"/>
    <property type="match status" value="1"/>
</dbReference>
<keyword evidence="8" id="KW-0539">Nucleus</keyword>
<sequence length="2042" mass="221766">MMLFGVFVLLLNVLISGLQSPAQAALSAGQHQGPHISSLNLLLPPRTTRPVRYRLHGSNGCFTWSWDHHDLLSVEPEFNGTVKHCSTSALITSIASYAGRRATAVHATDIITGQVLRCEVFVDKLSRIRIFHHSLKLDLDGLAALRIRAFDSEENVFSSLVGLQFMWQLSPLNPVGESLSHKLTHVPLKDTALEDEEIETQIQLEQTGLDSDLYVVRGISAGQERITAQLLEPNFEDLVDVVVLTVAEAVSLEPPSPLYIIPGTHLQYTLKTVRRNQATVVELPSPYHHWFIINSTVAEIDPFMGTVVGRTHGVTTVVVEDTRVAGHQQTSTLHVVTPVSLRLYLTPLSASGVGARPLIKEPPIMSSDVPWQLVVGRKYVVQVFTFSRESGTRPLQLTKDNDLRRMYDNEGVWVVDDIPEDVAAEQGWQNCSLIHSIKEGTGNLIAILAHGSMVQDEVTGQWFPANKEVLREEQKVRVCSPVRIVAPFLEEIGTVSLPWIPGHSQQYRLSVEGGCGEKAADFWWSSSTPTIATVDAQGVVRSQGLGKAVIRVSAVRDSLNFDEAVVDVSLPSFINVVPGLPVEVEVPSSLPVAVHLRTSEGKLYSRCDSFSPLVQWDIFGGDSSFVQLNKTSQILPLLHSAPELGADTTVGGPDNDQASACAWTLLLATRSGRATITALLDIRKFLTEARSPEYDPHQQILETSWTIAAFMPLSLQQVGDGNRFGGYAVKGGDYDTATDALSGPKGSLKELLLVVGSSMRIKVHGGPERWRQGVEFVESCLDEIRGLETPSGITINHLNEGSGRVYLLTCTGLGNHTLVFTRGNLVGDDHPKRAVASASLSMICAIPTSISLLIDEPENSHHLIKVAAQADRDTNRVRTIPFTVINGRTIRVSAVAMSSSKAFANASSLMVRWPGRDCEGLAKWEPVSDFKPTHEEGSWERFLTLGSVSGECILKATVAGFLSNSHLERSILSDAENLLAARKPLLKDAVPLQLVTALRLEPKSLLLFLHPNAKGSFLLLGGTSDVESQVHDPKVAVLSHQPPTSGRLQLVLGAKGLGSTLVSVRDVGLATPSETSGTVLVADVAWVKMLIPEDASLLLGSNMTIHLEVGDGAGHTFDASQLAYMNVQVHTLDEVVEVVKPPRSSPGELSASTFVIRGASVGLTTTLHVSVQKFSGHEVLSDYGRISVFAPLSIHPSSLVIAPGSQYVLSAQGGPRVGASIDFMSSNEEVATIDRISGRLEAVAHGTATILAQARGQGGLVITEDSVEVRVQLLFTPTLNVKGGQLGVNREMSIFPTEAEEDLLSFYELCSDYKWSITDEQVLALKHGETRSSSLGDGAYANESNDALDRKRALSGHVYGQEGMLGTEEGFSARIVGRSAGRAKVTVAFSCSFGNQNGIVETRDYSASETIWVVPDPPLALGIPATWLLRPQYTSSSLLPQWTGQFPARIDNGNFVQSVQYTVMHVSIKEGSSDLGVISISEDGRIRTSERLEVACIHARDRNTARTEVAACVRVAEVAQLTVGGNIFPYHVAELSVGSSQQYTVTLADEFGTPFFESGRGSSLLVLETNRADIVTAKVTDCEQHETSCSLTITVQALRQGTALVRVSYKGLAHITDFILIKVGAFVSPRNPSVHVGGRVNFTIIGKGVHVAGQPRGERGHWASDNPNVLEIDRTTGCAKAVGEGNAIGSRLTTYTSVNVIRISSVTLEAPKNVVQVTNMPFHEEGYRFPVQFSDTQGLDAGVVGESREVSYECQLKPAFLGLVVPWREPGFNSFYCVFFAYTPQQLWYNVHRSEENQKIVSSGRASDGTIQMTITAVVPGNPPVEGSIETSMTGGFEIINTPQELHLSPTTNRSLITIVGNTGKVKVSWGRNDVMVVEKLSDTSPNFGIAARANFEVKLISEDHPFTDRLVFSLLPSGQEEERFVIYSAELLTRSLFVKPILYAVVLVVILIVLPLILCARLLDLPQPTAEQAPPTEGAESSVSDGPLYSTSFGEQTPPPTRGFSRTPPPQPYTDYVKRTIEKTPYYKREGVRKFDPYRTY</sequence>
<keyword evidence="4 11" id="KW-0732">Signal</keyword>
<dbReference type="InterPro" id="IPR055096">
    <property type="entry name" value="Ig_NUP210_1st"/>
</dbReference>
<dbReference type="InterPro" id="IPR055099">
    <property type="entry name" value="Ig_NUP210_7th"/>
</dbReference>
<feature type="compositionally biased region" description="Polar residues" evidence="9">
    <location>
        <begin position="1980"/>
        <end position="1996"/>
    </location>
</feature>
<gene>
    <name evidence="13" type="ORF">AXG93_1130s1490</name>
</gene>
<dbReference type="Pfam" id="PF22963">
    <property type="entry name" value="Ig_NUP210_3rd"/>
    <property type="match status" value="1"/>
</dbReference>
<feature type="domain" description="BIG2" evidence="12">
    <location>
        <begin position="478"/>
        <end position="566"/>
    </location>
</feature>
<evidence type="ECO:0000256" key="11">
    <source>
        <dbReference type="SAM" id="SignalP"/>
    </source>
</evidence>
<feature type="chain" id="PRO_5008051828" description="BIG2 domain-containing protein" evidence="11">
    <location>
        <begin position="25"/>
        <end position="2042"/>
    </location>
</feature>
<evidence type="ECO:0000256" key="2">
    <source>
        <dbReference type="ARBA" id="ARBA00007313"/>
    </source>
</evidence>
<dbReference type="InterPro" id="IPR055098">
    <property type="entry name" value="Ig_NUP210_3rd"/>
</dbReference>
<feature type="domain" description="BIG2" evidence="12">
    <location>
        <begin position="1188"/>
        <end position="1264"/>
    </location>
</feature>
<protein>
    <recommendedName>
        <fullName evidence="12">BIG2 domain-containing protein</fullName>
    </recommendedName>
</protein>
<evidence type="ECO:0000256" key="9">
    <source>
        <dbReference type="SAM" id="MobiDB-lite"/>
    </source>
</evidence>
<dbReference type="InterPro" id="IPR003343">
    <property type="entry name" value="Big_2"/>
</dbReference>